<accession>M3BNQ1</accession>
<gene>
    <name evidence="1" type="ORF">H340_07436</name>
</gene>
<protein>
    <submittedName>
        <fullName evidence="1">Uncharacterized protein</fullName>
    </submittedName>
</protein>
<name>M3BNQ1_STRM1</name>
<evidence type="ECO:0000313" key="1">
    <source>
        <dbReference type="EMBL" id="EMF01270.1"/>
    </source>
</evidence>
<sequence length="65" mass="7375">MGTAKATRLPMDVRIGDFVLLNGSYQRVRDMRAAGTSAYRILLFAGHAPLVMRTPRTVYRPITWH</sequence>
<dbReference type="Proteomes" id="UP000011740">
    <property type="component" value="Unassembled WGS sequence"/>
</dbReference>
<evidence type="ECO:0000313" key="2">
    <source>
        <dbReference type="Proteomes" id="UP000011740"/>
    </source>
</evidence>
<dbReference type="eggNOG" id="ENOG50325JF">
    <property type="taxonomic scope" value="Bacteria"/>
</dbReference>
<dbReference type="STRING" id="1223523.H340_07436"/>
<dbReference type="PATRIC" id="fig|1223523.3.peg.1525"/>
<dbReference type="EMBL" id="AORZ01000014">
    <property type="protein sequence ID" value="EMF01270.1"/>
    <property type="molecule type" value="Genomic_DNA"/>
</dbReference>
<reference evidence="1 2" key="1">
    <citation type="journal article" date="2013" name="Genome Announc.">
        <title>Whole-Genome Shotgun Assembly and Analysis of the Genome of Streptomyces mobaraensis DSM 40847, a Strain for Industrial Production of Microbial Transglutaminase.</title>
        <authorList>
            <person name="Yang H."/>
            <person name="He T."/>
            <person name="Wu W."/>
            <person name="Zhu W."/>
            <person name="Lu B."/>
            <person name="Sun W."/>
        </authorList>
    </citation>
    <scope>NUCLEOTIDE SEQUENCE [LARGE SCALE GENOMIC DNA]</scope>
    <source>
        <strain evidence="1 2">DSM 40847</strain>
    </source>
</reference>
<proteinExistence type="predicted"/>
<comment type="caution">
    <text evidence="1">The sequence shown here is derived from an EMBL/GenBank/DDBJ whole genome shotgun (WGS) entry which is preliminary data.</text>
</comment>
<organism evidence="1 2">
    <name type="scientific">Streptomyces mobaraensis (strain ATCC 29032 / DSM 40847 / JCM 4168 / NBRC 13819 / NCIMB 11159 / IPCR 16-22)</name>
    <dbReference type="NCBI Taxonomy" id="1223523"/>
    <lineage>
        <taxon>Bacteria</taxon>
        <taxon>Bacillati</taxon>
        <taxon>Actinomycetota</taxon>
        <taxon>Actinomycetes</taxon>
        <taxon>Kitasatosporales</taxon>
        <taxon>Streptomycetaceae</taxon>
        <taxon>Streptomyces</taxon>
    </lineage>
</organism>
<dbReference type="AlphaFoldDB" id="M3BNQ1"/>